<dbReference type="AlphaFoldDB" id="A0A977XAX8"/>
<evidence type="ECO:0000256" key="7">
    <source>
        <dbReference type="SAM" id="MobiDB-lite"/>
    </source>
</evidence>
<evidence type="ECO:0000256" key="1">
    <source>
        <dbReference type="ARBA" id="ARBA00004613"/>
    </source>
</evidence>
<organism evidence="8">
    <name type="scientific">Heterodera glycines</name>
    <name type="common">Soybean cyst nematode worm</name>
    <dbReference type="NCBI Taxonomy" id="51029"/>
    <lineage>
        <taxon>Eukaryota</taxon>
        <taxon>Metazoa</taxon>
        <taxon>Ecdysozoa</taxon>
        <taxon>Nematoda</taxon>
        <taxon>Chromadorea</taxon>
        <taxon>Rhabditida</taxon>
        <taxon>Tylenchina</taxon>
        <taxon>Tylenchomorpha</taxon>
        <taxon>Tylenchoidea</taxon>
        <taxon>Heteroderidae</taxon>
        <taxon>Heteroderinae</taxon>
        <taxon>Heterodera</taxon>
    </lineage>
</organism>
<evidence type="ECO:0000256" key="2">
    <source>
        <dbReference type="ARBA" id="ARBA00006356"/>
    </source>
</evidence>
<keyword evidence="5" id="KW-0027">Amidation</keyword>
<sequence>MEDEGNGRHGISGSPLGTMRFGKRTFNSPLGTMRFGKREYNKSPPGTMRFG</sequence>
<feature type="region of interest" description="Disordered" evidence="7">
    <location>
        <begin position="1"/>
        <end position="51"/>
    </location>
</feature>
<dbReference type="EMBL" id="MZ367567">
    <property type="protein sequence ID" value="UXN84088.1"/>
    <property type="molecule type" value="mRNA"/>
</dbReference>
<comment type="subcellular location">
    <subcellularLocation>
        <location evidence="1">Secreted</location>
    </subcellularLocation>
</comment>
<dbReference type="Pfam" id="PF01581">
    <property type="entry name" value="FARP"/>
    <property type="match status" value="1"/>
</dbReference>
<keyword evidence="4" id="KW-0165">Cleavage on pair of basic residues</keyword>
<evidence type="ECO:0000256" key="4">
    <source>
        <dbReference type="ARBA" id="ARBA00022685"/>
    </source>
</evidence>
<gene>
    <name evidence="8" type="primary">flp-3</name>
</gene>
<evidence type="ECO:0000256" key="5">
    <source>
        <dbReference type="ARBA" id="ARBA00022815"/>
    </source>
</evidence>
<evidence type="ECO:0000256" key="3">
    <source>
        <dbReference type="ARBA" id="ARBA00022525"/>
    </source>
</evidence>
<dbReference type="EMBL" id="MZ367566">
    <property type="protein sequence ID" value="UXN84087.1"/>
    <property type="molecule type" value="mRNA"/>
</dbReference>
<comment type="similarity">
    <text evidence="2">Belongs to the FARP (FMRFamide related peptide) family.</text>
</comment>
<accession>A0A977XAX8</accession>
<name>A0A977XAX8_HETGL</name>
<evidence type="ECO:0000256" key="6">
    <source>
        <dbReference type="ARBA" id="ARBA00023320"/>
    </source>
</evidence>
<evidence type="ECO:0000313" key="8">
    <source>
        <dbReference type="EMBL" id="UXN84087.1"/>
    </source>
</evidence>
<dbReference type="InterPro" id="IPR002544">
    <property type="entry name" value="FMRFamid-related_peptide-like"/>
</dbReference>
<protein>
    <submittedName>
        <fullName evidence="8">FMRFamide-related peptide 3</fullName>
    </submittedName>
</protein>
<dbReference type="GO" id="GO:0005576">
    <property type="term" value="C:extracellular region"/>
    <property type="evidence" value="ECO:0007669"/>
    <property type="project" value="UniProtKB-SubCell"/>
</dbReference>
<keyword evidence="6" id="KW-0527">Neuropeptide</keyword>
<keyword evidence="3" id="KW-0964">Secreted</keyword>
<dbReference type="GO" id="GO:0007218">
    <property type="term" value="P:neuropeptide signaling pathway"/>
    <property type="evidence" value="ECO:0007669"/>
    <property type="project" value="UniProtKB-KW"/>
</dbReference>
<reference evidence="8" key="1">
    <citation type="submission" date="2021-06" db="EMBL/GenBank/DDBJ databases">
        <title>Functions of FMRFamide-like peptides in Heterodera glycines parasitism.</title>
        <authorList>
            <person name="Hu Y."/>
            <person name="You J."/>
        </authorList>
    </citation>
    <scope>NUCLEOTIDE SEQUENCE</scope>
</reference>
<proteinExistence type="evidence at transcript level"/>